<protein>
    <recommendedName>
        <fullName evidence="3">Natterin-3</fullName>
    </recommendedName>
</protein>
<evidence type="ECO:0000313" key="2">
    <source>
        <dbReference type="Proteomes" id="UP000265200"/>
    </source>
</evidence>
<accession>A0A3P9J9T2</accession>
<dbReference type="InterPro" id="IPR006616">
    <property type="entry name" value="DM9_repeat"/>
</dbReference>
<dbReference type="Gene3D" id="2.170.15.10">
    <property type="entry name" value="Proaerolysin, chain A, domain 3"/>
    <property type="match status" value="1"/>
</dbReference>
<sequence length="286" mass="32379">TELSVLSPHCILLSVHSQPIKSLSTVWKITDKLYWKTWEGSLPSGAVHIKNDYCNRIDYVSKPSGRGDCGFYTESKGQYCYYALGDHLVWKKDSNGQVPKNAVESDFGLYVGKNKYGLGKVHPVHHSLFIPRNGREYWYHDYKYQIDKAETEYLFPETIRTIVGTVVNESKWDFTISNTSHAEMTISSKIPSICDMSVTFGAEETFTTSKGGSRKEEKQLSEEVTVKVLSKQKLHIMMVVSKCKLDIPFTARLTRTYNNGTVRSTNISGTYRGACVSEVKVEVKEV</sequence>
<organism evidence="1 2">
    <name type="scientific">Oryzias latipes</name>
    <name type="common">Japanese rice fish</name>
    <name type="synonym">Japanese killifish</name>
    <dbReference type="NCBI Taxonomy" id="8090"/>
    <lineage>
        <taxon>Eukaryota</taxon>
        <taxon>Metazoa</taxon>
        <taxon>Chordata</taxon>
        <taxon>Craniata</taxon>
        <taxon>Vertebrata</taxon>
        <taxon>Euteleostomi</taxon>
        <taxon>Actinopterygii</taxon>
        <taxon>Neopterygii</taxon>
        <taxon>Teleostei</taxon>
        <taxon>Neoteleostei</taxon>
        <taxon>Acanthomorphata</taxon>
        <taxon>Ovalentaria</taxon>
        <taxon>Atherinomorphae</taxon>
        <taxon>Beloniformes</taxon>
        <taxon>Adrianichthyidae</taxon>
        <taxon>Oryziinae</taxon>
        <taxon>Oryzias</taxon>
    </lineage>
</organism>
<dbReference type="PANTHER" id="PTHR31649">
    <property type="entry name" value="AGAP009604-PA"/>
    <property type="match status" value="1"/>
</dbReference>
<reference key="1">
    <citation type="journal article" date="2007" name="Nature">
        <title>The medaka draft genome and insights into vertebrate genome evolution.</title>
        <authorList>
            <person name="Kasahara M."/>
            <person name="Naruse K."/>
            <person name="Sasaki S."/>
            <person name="Nakatani Y."/>
            <person name="Qu W."/>
            <person name="Ahsan B."/>
            <person name="Yamada T."/>
            <person name="Nagayasu Y."/>
            <person name="Doi K."/>
            <person name="Kasai Y."/>
            <person name="Jindo T."/>
            <person name="Kobayashi D."/>
            <person name="Shimada A."/>
            <person name="Toyoda A."/>
            <person name="Kuroki Y."/>
            <person name="Fujiyama A."/>
            <person name="Sasaki T."/>
            <person name="Shimizu A."/>
            <person name="Asakawa S."/>
            <person name="Shimizu N."/>
            <person name="Hashimoto S."/>
            <person name="Yang J."/>
            <person name="Lee Y."/>
            <person name="Matsushima K."/>
            <person name="Sugano S."/>
            <person name="Sakaizumi M."/>
            <person name="Narita T."/>
            <person name="Ohishi K."/>
            <person name="Haga S."/>
            <person name="Ohta F."/>
            <person name="Nomoto H."/>
            <person name="Nogata K."/>
            <person name="Morishita T."/>
            <person name="Endo T."/>
            <person name="Shin-I T."/>
            <person name="Takeda H."/>
            <person name="Morishita S."/>
            <person name="Kohara Y."/>
        </authorList>
    </citation>
    <scope>NUCLEOTIDE SEQUENCE [LARGE SCALE GENOMIC DNA]</scope>
    <source>
        <strain>Hd-rR</strain>
    </source>
</reference>
<dbReference type="SUPFAM" id="SSF56973">
    <property type="entry name" value="Aerolisin/ETX pore-forming domain"/>
    <property type="match status" value="1"/>
</dbReference>
<evidence type="ECO:0000313" key="1">
    <source>
        <dbReference type="Ensembl" id="ENSORLP00015029050.1"/>
    </source>
</evidence>
<dbReference type="PANTHER" id="PTHR31649:SF1">
    <property type="entry name" value="FARNESOIC ACID O-METHYL TRANSFERASE DOMAIN-CONTAINING PROTEIN"/>
    <property type="match status" value="1"/>
</dbReference>
<dbReference type="AlphaFoldDB" id="A0A3P9J9T2"/>
<evidence type="ECO:0008006" key="3">
    <source>
        <dbReference type="Google" id="ProtNLM"/>
    </source>
</evidence>
<reference evidence="1" key="4">
    <citation type="submission" date="2025-09" db="UniProtKB">
        <authorList>
            <consortium name="Ensembl"/>
        </authorList>
    </citation>
    <scope>IDENTIFICATION</scope>
    <source>
        <strain evidence="1">HSOK</strain>
    </source>
</reference>
<dbReference type="SMART" id="SM00696">
    <property type="entry name" value="DM9"/>
    <property type="match status" value="1"/>
</dbReference>
<dbReference type="Proteomes" id="UP000265200">
    <property type="component" value="Chromosome 2"/>
</dbReference>
<name>A0A3P9J9T2_ORYLA</name>
<reference evidence="1 2" key="2">
    <citation type="submission" date="2017-04" db="EMBL/GenBank/DDBJ databases">
        <title>CpG methylation of centromeres and impact of large insertions on vertebrate speciation.</title>
        <authorList>
            <person name="Ichikawa K."/>
            <person name="Yoshimura J."/>
            <person name="Morishita S."/>
        </authorList>
    </citation>
    <scope>NUCLEOTIDE SEQUENCE</scope>
    <source>
        <strain evidence="1 2">HSOK</strain>
    </source>
</reference>
<dbReference type="Ensembl" id="ENSORLT00015017985.1">
    <property type="protein sequence ID" value="ENSORLP00015029050.1"/>
    <property type="gene ID" value="ENSORLG00015011983.1"/>
</dbReference>
<reference evidence="1" key="3">
    <citation type="submission" date="2025-08" db="UniProtKB">
        <authorList>
            <consortium name="Ensembl"/>
        </authorList>
    </citation>
    <scope>IDENTIFICATION</scope>
    <source>
        <strain evidence="1">HSOK</strain>
    </source>
</reference>
<proteinExistence type="predicted"/>